<organism evidence="1">
    <name type="scientific">freshwater metagenome</name>
    <dbReference type="NCBI Taxonomy" id="449393"/>
    <lineage>
        <taxon>unclassified sequences</taxon>
        <taxon>metagenomes</taxon>
        <taxon>ecological metagenomes</taxon>
    </lineage>
</organism>
<accession>A0A6J6Y6T4</accession>
<evidence type="ECO:0000313" key="1">
    <source>
        <dbReference type="EMBL" id="CAB4805070.1"/>
    </source>
</evidence>
<sequence length="44" mass="4788">MSAVSEGPETRVPWVGEHTQEVLHAELGLSEAELTTLREQGVIT</sequence>
<dbReference type="SUPFAM" id="SSF89796">
    <property type="entry name" value="CoA-transferase family III (CaiB/BaiF)"/>
    <property type="match status" value="1"/>
</dbReference>
<gene>
    <name evidence="1" type="ORF">UFOPK3046_00793</name>
</gene>
<proteinExistence type="predicted"/>
<protein>
    <submittedName>
        <fullName evidence="1">Unannotated protein</fullName>
    </submittedName>
</protein>
<reference evidence="1" key="1">
    <citation type="submission" date="2020-05" db="EMBL/GenBank/DDBJ databases">
        <authorList>
            <person name="Chiriac C."/>
            <person name="Salcher M."/>
            <person name="Ghai R."/>
            <person name="Kavagutti S V."/>
        </authorList>
    </citation>
    <scope>NUCLEOTIDE SEQUENCE</scope>
</reference>
<dbReference type="Gene3D" id="3.40.50.10540">
    <property type="entry name" value="Crotonobetainyl-coa:carnitine coa-transferase, domain 1"/>
    <property type="match status" value="1"/>
</dbReference>
<dbReference type="AlphaFoldDB" id="A0A6J6Y6T4"/>
<dbReference type="EMBL" id="CAFAAQ010000055">
    <property type="protein sequence ID" value="CAB4805070.1"/>
    <property type="molecule type" value="Genomic_DNA"/>
</dbReference>
<dbReference type="InterPro" id="IPR023606">
    <property type="entry name" value="CoA-Trfase_III_dom_1_sf"/>
</dbReference>
<name>A0A6J6Y6T4_9ZZZZ</name>